<comment type="similarity">
    <text evidence="1 2">Belongs to the universal stress protein A family.</text>
</comment>
<dbReference type="InterPro" id="IPR006016">
    <property type="entry name" value="UspA"/>
</dbReference>
<dbReference type="PANTHER" id="PTHR46268:SF25">
    <property type="entry name" value="USPA DOMAIN PROTEIN"/>
    <property type="match status" value="1"/>
</dbReference>
<dbReference type="OrthoDB" id="9777884at2"/>
<dbReference type="GO" id="GO:0005737">
    <property type="term" value="C:cytoplasm"/>
    <property type="evidence" value="ECO:0007669"/>
    <property type="project" value="UniProtKB-SubCell"/>
</dbReference>
<dbReference type="PANTHER" id="PTHR46268">
    <property type="entry name" value="STRESS RESPONSE PROTEIN NHAX"/>
    <property type="match status" value="1"/>
</dbReference>
<gene>
    <name evidence="4" type="ORF">SULYE_1698</name>
</gene>
<protein>
    <recommendedName>
        <fullName evidence="2">Universal stress protein</fullName>
    </recommendedName>
</protein>
<dbReference type="Gene3D" id="3.40.50.620">
    <property type="entry name" value="HUPs"/>
    <property type="match status" value="1"/>
</dbReference>
<keyword evidence="5" id="KW-1185">Reference proteome</keyword>
<evidence type="ECO:0000256" key="2">
    <source>
        <dbReference type="PIRNR" id="PIRNR006276"/>
    </source>
</evidence>
<dbReference type="InterPro" id="IPR006015">
    <property type="entry name" value="Universal_stress_UspA"/>
</dbReference>
<comment type="caution">
    <text evidence="4">The sequence shown here is derived from an EMBL/GenBank/DDBJ whole genome shotgun (WGS) entry which is preliminary data.</text>
</comment>
<accession>C4FM94</accession>
<feature type="domain" description="UspA" evidence="3">
    <location>
        <begin position="1"/>
        <end position="143"/>
    </location>
</feature>
<name>C4FM94_9AQUI</name>
<evidence type="ECO:0000256" key="1">
    <source>
        <dbReference type="ARBA" id="ARBA00008791"/>
    </source>
</evidence>
<evidence type="ECO:0000259" key="3">
    <source>
        <dbReference type="Pfam" id="PF00582"/>
    </source>
</evidence>
<dbReference type="EMBL" id="ABZS01000222">
    <property type="protein sequence ID" value="EEP59806.1"/>
    <property type="molecule type" value="Genomic_DNA"/>
</dbReference>
<comment type="subcellular location">
    <subcellularLocation>
        <location evidence="2">Cytoplasm</location>
    </subcellularLocation>
</comment>
<dbReference type="RefSeq" id="WP_007548229.1">
    <property type="nucleotide sequence ID" value="NZ_ABZS01000222.1"/>
</dbReference>
<reference evidence="4 5" key="1">
    <citation type="submission" date="2009-04" db="EMBL/GenBank/DDBJ databases">
        <authorList>
            <person name="Reysenbach A.-L."/>
            <person name="Heidelberg J.F."/>
            <person name="Nelson W.C."/>
        </authorList>
    </citation>
    <scope>NUCLEOTIDE SEQUENCE [LARGE SCALE GENOMIC DNA]</scope>
    <source>
        <strain evidence="4 5">SS-5</strain>
    </source>
</reference>
<proteinExistence type="inferred from homology"/>
<dbReference type="CDD" id="cd00293">
    <property type="entry name" value="USP-like"/>
    <property type="match status" value="1"/>
</dbReference>
<dbReference type="PRINTS" id="PR01438">
    <property type="entry name" value="UNVRSLSTRESS"/>
</dbReference>
<dbReference type="Pfam" id="PF00582">
    <property type="entry name" value="Usp"/>
    <property type="match status" value="1"/>
</dbReference>
<dbReference type="Proteomes" id="UP000005540">
    <property type="component" value="Unassembled WGS sequence"/>
</dbReference>
<dbReference type="PIRSF" id="PIRSF006276">
    <property type="entry name" value="UspA"/>
    <property type="match status" value="1"/>
</dbReference>
<sequence>MFKKIVVAYDGSENSLKALDKAIELAKCNNAELHVVGVVRMFEFAIIDYVSPEEIEEYEKQEISKEEKYLKEAIQKVSQAGLNGTYKVMEGDPAEEIMTYADEVGSDLIVVGRRGVGGFKRLLIGSTSSNIVKYANQSVLVVK</sequence>
<organism evidence="4 5">
    <name type="scientific">Sulfurihydrogenibium yellowstonense SS-5</name>
    <dbReference type="NCBI Taxonomy" id="432331"/>
    <lineage>
        <taxon>Bacteria</taxon>
        <taxon>Pseudomonadati</taxon>
        <taxon>Aquificota</taxon>
        <taxon>Aquificia</taxon>
        <taxon>Aquificales</taxon>
        <taxon>Hydrogenothermaceae</taxon>
        <taxon>Sulfurihydrogenibium</taxon>
    </lineage>
</organism>
<dbReference type="SUPFAM" id="SSF52402">
    <property type="entry name" value="Adenine nucleotide alpha hydrolases-like"/>
    <property type="match status" value="1"/>
</dbReference>
<evidence type="ECO:0000313" key="4">
    <source>
        <dbReference type="EMBL" id="EEP59806.1"/>
    </source>
</evidence>
<evidence type="ECO:0000313" key="5">
    <source>
        <dbReference type="Proteomes" id="UP000005540"/>
    </source>
</evidence>
<keyword evidence="2" id="KW-0963">Cytoplasm</keyword>
<dbReference type="AlphaFoldDB" id="C4FM94"/>
<dbReference type="InterPro" id="IPR014729">
    <property type="entry name" value="Rossmann-like_a/b/a_fold"/>
</dbReference>